<dbReference type="Pfam" id="PF03009">
    <property type="entry name" value="GDPD"/>
    <property type="match status" value="1"/>
</dbReference>
<dbReference type="PANTHER" id="PTHR46211:SF1">
    <property type="entry name" value="GLYCEROPHOSPHODIESTER PHOSPHODIESTERASE, CYTOPLASMIC"/>
    <property type="match status" value="1"/>
</dbReference>
<dbReference type="OrthoDB" id="384721at2"/>
<feature type="domain" description="GP-PDE" evidence="1">
    <location>
        <begin position="3"/>
        <end position="239"/>
    </location>
</feature>
<dbReference type="InterPro" id="IPR030395">
    <property type="entry name" value="GP_PDE_dom"/>
</dbReference>
<gene>
    <name evidence="2" type="ORF">SAMN03080606_02930</name>
</gene>
<dbReference type="STRING" id="1120976.SAMN03080606_02930"/>
<evidence type="ECO:0000313" key="2">
    <source>
        <dbReference type="EMBL" id="SCY89452.1"/>
    </source>
</evidence>
<dbReference type="PANTHER" id="PTHR46211">
    <property type="entry name" value="GLYCEROPHOSPHORYL DIESTER PHOSPHODIESTERASE"/>
    <property type="match status" value="1"/>
</dbReference>
<dbReference type="SUPFAM" id="SSF51695">
    <property type="entry name" value="PLC-like phosphodiesterases"/>
    <property type="match status" value="1"/>
</dbReference>
<dbReference type="CDD" id="cd08563">
    <property type="entry name" value="GDPD_TtGDE_like"/>
    <property type="match status" value="1"/>
</dbReference>
<dbReference type="Proteomes" id="UP000198636">
    <property type="component" value="Unassembled WGS sequence"/>
</dbReference>
<dbReference type="RefSeq" id="WP_091545126.1">
    <property type="nucleotide sequence ID" value="NZ_FMUS01000020.1"/>
</dbReference>
<keyword evidence="3" id="KW-1185">Reference proteome</keyword>
<dbReference type="PROSITE" id="PS51704">
    <property type="entry name" value="GP_PDE"/>
    <property type="match status" value="1"/>
</dbReference>
<dbReference type="Gene3D" id="3.20.20.190">
    <property type="entry name" value="Phosphatidylinositol (PI) phosphodiesterase"/>
    <property type="match status" value="1"/>
</dbReference>
<dbReference type="AlphaFoldDB" id="A0A1G5JM18"/>
<evidence type="ECO:0000313" key="3">
    <source>
        <dbReference type="Proteomes" id="UP000198636"/>
    </source>
</evidence>
<name>A0A1G5JM18_9FIRM</name>
<sequence length="246" mass="27505">MKTKIIAHRGASGYAPENTMASFLKALEMGADGIELDIHLSADEHLIVCHDEKVDRTTNGEGFIKDLSLKMLKELDAGSWFDEKYINQKIPTLEEVLELLIGKNILLNIEIKSGPIFYNGIEKRIVEVISKYGYINQTIFSSFNHFSLVDIKKINNKLKTAPLYMAGLVNPWKYAKEIGADGIHPMFYGINSDIVKGCLEHNLFINTFTVNAPHHLKSIIDLGVTGVITNYPDIGLDLKIKKSIGE</sequence>
<dbReference type="GO" id="GO:0006629">
    <property type="term" value="P:lipid metabolic process"/>
    <property type="evidence" value="ECO:0007669"/>
    <property type="project" value="InterPro"/>
</dbReference>
<dbReference type="GO" id="GO:0008081">
    <property type="term" value="F:phosphoric diester hydrolase activity"/>
    <property type="evidence" value="ECO:0007669"/>
    <property type="project" value="InterPro"/>
</dbReference>
<reference evidence="2 3" key="1">
    <citation type="submission" date="2016-10" db="EMBL/GenBank/DDBJ databases">
        <authorList>
            <person name="de Groot N.N."/>
        </authorList>
    </citation>
    <scope>NUCLEOTIDE SEQUENCE [LARGE SCALE GENOMIC DNA]</scope>
    <source>
        <strain evidence="2 3">DSM 18978</strain>
    </source>
</reference>
<evidence type="ECO:0000259" key="1">
    <source>
        <dbReference type="PROSITE" id="PS51704"/>
    </source>
</evidence>
<protein>
    <submittedName>
        <fullName evidence="2">Glycerophosphoryl diester phosphodiesterase</fullName>
    </submittedName>
</protein>
<organism evidence="2 3">
    <name type="scientific">Alkaliphilus peptidifermentans DSM 18978</name>
    <dbReference type="NCBI Taxonomy" id="1120976"/>
    <lineage>
        <taxon>Bacteria</taxon>
        <taxon>Bacillati</taxon>
        <taxon>Bacillota</taxon>
        <taxon>Clostridia</taxon>
        <taxon>Peptostreptococcales</taxon>
        <taxon>Natronincolaceae</taxon>
        <taxon>Alkaliphilus</taxon>
    </lineage>
</organism>
<proteinExistence type="predicted"/>
<dbReference type="EMBL" id="FMUS01000020">
    <property type="protein sequence ID" value="SCY89452.1"/>
    <property type="molecule type" value="Genomic_DNA"/>
</dbReference>
<dbReference type="InterPro" id="IPR017946">
    <property type="entry name" value="PLC-like_Pdiesterase_TIM-brl"/>
</dbReference>
<accession>A0A1G5JM18</accession>